<evidence type="ECO:0000256" key="1">
    <source>
        <dbReference type="SAM" id="SignalP"/>
    </source>
</evidence>
<proteinExistence type="predicted"/>
<organism evidence="2 3">
    <name type="scientific">Ustilago trichophora</name>
    <dbReference type="NCBI Taxonomy" id="86804"/>
    <lineage>
        <taxon>Eukaryota</taxon>
        <taxon>Fungi</taxon>
        <taxon>Dikarya</taxon>
        <taxon>Basidiomycota</taxon>
        <taxon>Ustilaginomycotina</taxon>
        <taxon>Ustilaginomycetes</taxon>
        <taxon>Ustilaginales</taxon>
        <taxon>Ustilaginaceae</taxon>
        <taxon>Ustilago</taxon>
    </lineage>
</organism>
<feature type="chain" id="PRO_5022903304" evidence="1">
    <location>
        <begin position="18"/>
        <end position="171"/>
    </location>
</feature>
<dbReference type="Proteomes" id="UP000324022">
    <property type="component" value="Unassembled WGS sequence"/>
</dbReference>
<gene>
    <name evidence="2" type="ORF">UTRI_03313_B</name>
</gene>
<protein>
    <submittedName>
        <fullName evidence="2">Uncharacterized protein</fullName>
    </submittedName>
</protein>
<feature type="signal peptide" evidence="1">
    <location>
        <begin position="1"/>
        <end position="17"/>
    </location>
</feature>
<reference evidence="2 3" key="1">
    <citation type="submission" date="2018-03" db="EMBL/GenBank/DDBJ databases">
        <authorList>
            <person name="Guldener U."/>
        </authorList>
    </citation>
    <scope>NUCLEOTIDE SEQUENCE [LARGE SCALE GENOMIC DNA]</scope>
    <source>
        <strain evidence="2 3">NBRC100155</strain>
    </source>
</reference>
<name>A0A5C3E7N4_9BASI</name>
<keyword evidence="3" id="KW-1185">Reference proteome</keyword>
<dbReference type="AlphaFoldDB" id="A0A5C3E7N4"/>
<sequence>MYLYLLIIMLMGCTSLAHIPAPLPEAVKQFQETVDLWHGLDIGHYLPGFHFHPIDAPSSQAWRDYLKVNGKNTLEEHWRALPSHSKRGGNFKTIQKLLEYANDPLAQKRISLQRSTGKVLAKQLIIDYADYLRHRPQDVLAYNAMRRQGLEDRFTFRRTWSAPRPRWPHIS</sequence>
<evidence type="ECO:0000313" key="2">
    <source>
        <dbReference type="EMBL" id="SPO25596.1"/>
    </source>
</evidence>
<keyword evidence="1" id="KW-0732">Signal</keyword>
<accession>A0A5C3E7N4</accession>
<evidence type="ECO:0000313" key="3">
    <source>
        <dbReference type="Proteomes" id="UP000324022"/>
    </source>
</evidence>
<dbReference type="EMBL" id="OOIN01000011">
    <property type="protein sequence ID" value="SPO25596.1"/>
    <property type="molecule type" value="Genomic_DNA"/>
</dbReference>